<comment type="caution">
    <text evidence="2">The sequence shown here is derived from an EMBL/GenBank/DDBJ whole genome shotgun (WGS) entry which is preliminary data.</text>
</comment>
<keyword evidence="3" id="KW-1185">Reference proteome</keyword>
<dbReference type="AlphaFoldDB" id="A0A0C2JBD2"/>
<sequence>MPSQIFTPVTVSPQRKDLQVVTSTEILASFAPTNGNGGHGEPTSSPSSTTTLSYNGVGNTIITTDVPRYAICEHDYTVPAAPPSSPVSFRNDHHWLPPSMVKSAHSPLRN</sequence>
<reference evidence="2 3" key="1">
    <citation type="journal article" date="2014" name="BMC Genomics">
        <title>Comparative genomics of the major fungal agents of human and animal Sporotrichosis: Sporothrix schenckii and Sporothrix brasiliensis.</title>
        <authorList>
            <person name="Teixeira M.M."/>
            <person name="de Almeida L.G."/>
            <person name="Kubitschek-Barreira P."/>
            <person name="Alves F.L."/>
            <person name="Kioshima E.S."/>
            <person name="Abadio A.K."/>
            <person name="Fernandes L."/>
            <person name="Derengowski L.S."/>
            <person name="Ferreira K.S."/>
            <person name="Souza R.C."/>
            <person name="Ruiz J.C."/>
            <person name="de Andrade N.C."/>
            <person name="Paes H.C."/>
            <person name="Nicola A.M."/>
            <person name="Albuquerque P."/>
            <person name="Gerber A.L."/>
            <person name="Martins V.P."/>
            <person name="Peconick L.D."/>
            <person name="Neto A.V."/>
            <person name="Chaucanez C.B."/>
            <person name="Silva P.A."/>
            <person name="Cunha O.L."/>
            <person name="de Oliveira F.F."/>
            <person name="dos Santos T.C."/>
            <person name="Barros A.L."/>
            <person name="Soares M.A."/>
            <person name="de Oliveira L.M."/>
            <person name="Marini M.M."/>
            <person name="Villalobos-Duno H."/>
            <person name="Cunha M.M."/>
            <person name="de Hoog S."/>
            <person name="da Silveira J.F."/>
            <person name="Henrissat B."/>
            <person name="Nino-Vega G.A."/>
            <person name="Cisalpino P.S."/>
            <person name="Mora-Montes H.M."/>
            <person name="Almeida S.R."/>
            <person name="Stajich J.E."/>
            <person name="Lopes-Bezerra L.M."/>
            <person name="Vasconcelos A.T."/>
            <person name="Felipe M.S."/>
        </authorList>
    </citation>
    <scope>NUCLEOTIDE SEQUENCE [LARGE SCALE GENOMIC DNA]</scope>
    <source>
        <strain evidence="2 3">5110</strain>
    </source>
</reference>
<name>A0A0C2JBD2_9PEZI</name>
<organism evidence="2 3">
    <name type="scientific">Sporothrix brasiliensis 5110</name>
    <dbReference type="NCBI Taxonomy" id="1398154"/>
    <lineage>
        <taxon>Eukaryota</taxon>
        <taxon>Fungi</taxon>
        <taxon>Dikarya</taxon>
        <taxon>Ascomycota</taxon>
        <taxon>Pezizomycotina</taxon>
        <taxon>Sordariomycetes</taxon>
        <taxon>Sordariomycetidae</taxon>
        <taxon>Ophiostomatales</taxon>
        <taxon>Ophiostomataceae</taxon>
        <taxon>Sporothrix</taxon>
    </lineage>
</organism>
<dbReference type="HOGENOM" id="CLU_181675_0_0_1"/>
<gene>
    <name evidence="2" type="ORF">SPBR_06281</name>
</gene>
<dbReference type="OrthoDB" id="10300868at2759"/>
<dbReference type="GeneID" id="63679464"/>
<protein>
    <submittedName>
        <fullName evidence="2">Uncharacterized protein</fullName>
    </submittedName>
</protein>
<dbReference type="RefSeq" id="XP_040622177.1">
    <property type="nucleotide sequence ID" value="XM_040764543.1"/>
</dbReference>
<accession>A0A0C2JBD2</accession>
<dbReference type="Proteomes" id="UP000031575">
    <property type="component" value="Unassembled WGS sequence"/>
</dbReference>
<evidence type="ECO:0000313" key="2">
    <source>
        <dbReference type="EMBL" id="KIH94167.1"/>
    </source>
</evidence>
<dbReference type="VEuPathDB" id="FungiDB:SPBR_06281"/>
<feature type="region of interest" description="Disordered" evidence="1">
    <location>
        <begin position="30"/>
        <end position="52"/>
    </location>
</feature>
<dbReference type="EMBL" id="AWTV01000004">
    <property type="protein sequence ID" value="KIH94167.1"/>
    <property type="molecule type" value="Genomic_DNA"/>
</dbReference>
<proteinExistence type="predicted"/>
<feature type="compositionally biased region" description="Low complexity" evidence="1">
    <location>
        <begin position="42"/>
        <end position="51"/>
    </location>
</feature>
<evidence type="ECO:0000313" key="3">
    <source>
        <dbReference type="Proteomes" id="UP000031575"/>
    </source>
</evidence>
<evidence type="ECO:0000256" key="1">
    <source>
        <dbReference type="SAM" id="MobiDB-lite"/>
    </source>
</evidence>
<feature type="region of interest" description="Disordered" evidence="1">
    <location>
        <begin position="91"/>
        <end position="110"/>
    </location>
</feature>